<evidence type="ECO:0000259" key="12">
    <source>
        <dbReference type="SMART" id="SM00822"/>
    </source>
</evidence>
<dbReference type="InterPro" id="IPR057326">
    <property type="entry name" value="KR_dom"/>
</dbReference>
<dbReference type="GO" id="GO:0016491">
    <property type="term" value="F:oxidoreductase activity"/>
    <property type="evidence" value="ECO:0007669"/>
    <property type="project" value="UniProtKB-KW"/>
</dbReference>
<dbReference type="CDD" id="cd03448">
    <property type="entry name" value="HDE_HSD"/>
    <property type="match status" value="1"/>
</dbReference>
<reference evidence="13" key="1">
    <citation type="submission" date="2021-12" db="EMBL/GenBank/DDBJ databases">
        <authorList>
            <person name="Zaccaron A."/>
            <person name="Stergiopoulos I."/>
        </authorList>
    </citation>
    <scope>NUCLEOTIDE SEQUENCE</scope>
    <source>
        <strain evidence="13">Race5_Kim</strain>
    </source>
</reference>
<dbReference type="InterPro" id="IPR029069">
    <property type="entry name" value="HotDog_dom_sf"/>
</dbReference>
<evidence type="ECO:0000256" key="5">
    <source>
        <dbReference type="ARBA" id="ARBA00022857"/>
    </source>
</evidence>
<evidence type="ECO:0000256" key="6">
    <source>
        <dbReference type="ARBA" id="ARBA00023002"/>
    </source>
</evidence>
<keyword evidence="8" id="KW-0576">Peroxisome</keyword>
<dbReference type="SUPFAM" id="SSF51735">
    <property type="entry name" value="NAD(P)-binding Rossmann-fold domains"/>
    <property type="match status" value="2"/>
</dbReference>
<organism evidence="13 14">
    <name type="scientific">Passalora fulva</name>
    <name type="common">Tomato leaf mold</name>
    <name type="synonym">Cladosporium fulvum</name>
    <dbReference type="NCBI Taxonomy" id="5499"/>
    <lineage>
        <taxon>Eukaryota</taxon>
        <taxon>Fungi</taxon>
        <taxon>Dikarya</taxon>
        <taxon>Ascomycota</taxon>
        <taxon>Pezizomycotina</taxon>
        <taxon>Dothideomycetes</taxon>
        <taxon>Dothideomycetidae</taxon>
        <taxon>Mycosphaerellales</taxon>
        <taxon>Mycosphaerellaceae</taxon>
        <taxon>Fulvia</taxon>
    </lineage>
</organism>
<proteinExistence type="inferred from homology"/>
<dbReference type="CDD" id="cd05353">
    <property type="entry name" value="hydroxyacyl-CoA-like_DH_SDR_c-like"/>
    <property type="match status" value="2"/>
</dbReference>
<dbReference type="SUPFAM" id="SSF54637">
    <property type="entry name" value="Thioesterase/thiol ester dehydrase-isomerase"/>
    <property type="match status" value="2"/>
</dbReference>
<dbReference type="PANTHER" id="PTHR45024">
    <property type="entry name" value="DEHYDROGENASES, SHORT CHAIN"/>
    <property type="match status" value="1"/>
</dbReference>
<keyword evidence="9" id="KW-0413">Isomerase</keyword>
<dbReference type="SMART" id="SM00822">
    <property type="entry name" value="PKS_KR"/>
    <property type="match status" value="1"/>
</dbReference>
<dbReference type="KEGG" id="ffu:CLAFUR5_05546"/>
<dbReference type="GO" id="GO:0005777">
    <property type="term" value="C:peroxisome"/>
    <property type="evidence" value="ECO:0007669"/>
    <property type="project" value="UniProtKB-SubCell"/>
</dbReference>
<evidence type="ECO:0000256" key="10">
    <source>
        <dbReference type="ARBA" id="ARBA00023239"/>
    </source>
</evidence>
<evidence type="ECO:0000256" key="4">
    <source>
        <dbReference type="ARBA" id="ARBA00022832"/>
    </source>
</evidence>
<dbReference type="PRINTS" id="PR00080">
    <property type="entry name" value="SDRFAMILY"/>
</dbReference>
<dbReference type="GO" id="GO:0006631">
    <property type="term" value="P:fatty acid metabolic process"/>
    <property type="evidence" value="ECO:0007669"/>
    <property type="project" value="UniProtKB-KW"/>
</dbReference>
<evidence type="ECO:0000256" key="1">
    <source>
        <dbReference type="ARBA" id="ARBA00004275"/>
    </source>
</evidence>
<evidence type="ECO:0000256" key="11">
    <source>
        <dbReference type="SAM" id="MobiDB-lite"/>
    </source>
</evidence>
<comment type="similarity">
    <text evidence="3">Belongs to the short-chain dehydrogenases/reductases (SDR) family.</text>
</comment>
<keyword evidence="5" id="KW-0521">NADP</keyword>
<dbReference type="Pfam" id="PF01575">
    <property type="entry name" value="MaoC_dehydratas"/>
    <property type="match status" value="1"/>
</dbReference>
<dbReference type="Proteomes" id="UP000756132">
    <property type="component" value="Chromosome 5"/>
</dbReference>
<evidence type="ECO:0000313" key="13">
    <source>
        <dbReference type="EMBL" id="UJO17308.1"/>
    </source>
</evidence>
<evidence type="ECO:0000256" key="8">
    <source>
        <dbReference type="ARBA" id="ARBA00023140"/>
    </source>
</evidence>
<dbReference type="InterPro" id="IPR002347">
    <property type="entry name" value="SDR_fam"/>
</dbReference>
<dbReference type="GO" id="GO:0004300">
    <property type="term" value="F:enoyl-CoA hydratase activity"/>
    <property type="evidence" value="ECO:0007669"/>
    <property type="project" value="UniProtKB-ARBA"/>
</dbReference>
<dbReference type="FunFam" id="3.40.50.720:FF:000084">
    <property type="entry name" value="Short-chain dehydrogenase reductase"/>
    <property type="match status" value="1"/>
</dbReference>
<sequence>MTQLRYDGQVAVITGAGAGLGRAYARFFAARGARVVVNDLGGTFNARGNDRSSKVADQVVEELVKAGGEAVADYNAVQQGDKIIETAIKNYGRVDILVNNAGILRDITLRKMNDGDWDAIADVHLHGAYKTTRAAWPYFKKQKYGRVVHTTSSSGLFGNFGQSNYAAAKFGLVGLTETLAKEGAKYNIHSNVLTPAAASRLTQTVWPKEMMDLMGPEWVVPLVGYLTHSDCKESGSIFEGGAGHFSKIRWERSKGLLLKPDENLHPEHVLAGWSKITDFTLNEHPQDPADLNAMLSAAERQSPNKPLTTDLGIKGRVALVTGGGAGLGRAYAFQLAKLGAKVMVNDVQNAHAVAEEIKAQGLEAQACDISVERGDVVVKAVIDAFGRIDLVVNNAGILRDKAFANMTDTQWHQVINCHLRGTYKITRAAFPYMVKQKYGRIVNITSTSGIYGNFGQANYSAAKAAVLGFTKSTAREGAKYNVFVNVVAPSAGTDMTRTIWPEAAVQSLKPDYVAPLVAVLLSEKPPANGIIFEAGGGWFASTRWQRARGVDFDFKKGIDALTVEMVAEAFPKIIAFDNKADYPESPADGVTYTSGNAINSGMIKDISQEERTNRKWLSAQQKAMESKSSPSTYSYDERDVILYNLGVGAKRNDLNLVFEGANNFGVLPTFGVIPTYFSKAAWSYKDIVPNFDMRQLLHGEQYLEILQWPIPTEATLTTTPKLIEVVDKGNAAVVRSRNETTDASGKLLFVNEGVTFIRKAGNFGGQKKPSDRGAATADNNPPSRNADRIVEEKTSEDLAAIYRLMGDRNPLHIDPEFSKVGGFETPILHGLASFGITGKHVFQSYGPVKSIKVRFAGVVLPGQTIFTEMWKEGGKVIYRAKVKETGKLCISNAAAELRDEKAKL</sequence>
<dbReference type="InterPro" id="IPR002539">
    <property type="entry name" value="MaoC-like_dom"/>
</dbReference>
<gene>
    <name evidence="13" type="ORF">CLAFUR5_05546</name>
</gene>
<dbReference type="Gene3D" id="3.40.50.720">
    <property type="entry name" value="NAD(P)-binding Rossmann-like Domain"/>
    <property type="match status" value="2"/>
</dbReference>
<evidence type="ECO:0000256" key="2">
    <source>
        <dbReference type="ARBA" id="ARBA00005005"/>
    </source>
</evidence>
<dbReference type="PRINTS" id="PR00081">
    <property type="entry name" value="GDHRDH"/>
</dbReference>
<dbReference type="PROSITE" id="PS00061">
    <property type="entry name" value="ADH_SHORT"/>
    <property type="match status" value="2"/>
</dbReference>
<dbReference type="OrthoDB" id="3592703at2759"/>
<dbReference type="GeneID" id="71985424"/>
<dbReference type="InterPro" id="IPR051687">
    <property type="entry name" value="Peroxisomal_Beta-Oxidation"/>
</dbReference>
<keyword evidence="7" id="KW-0443">Lipid metabolism</keyword>
<protein>
    <submittedName>
        <fullName evidence="13">Peroxisomal hydratase-dehydrogenase-epimerase</fullName>
    </submittedName>
</protein>
<feature type="region of interest" description="Disordered" evidence="11">
    <location>
        <begin position="761"/>
        <end position="790"/>
    </location>
</feature>
<comment type="subcellular location">
    <subcellularLocation>
        <location evidence="1">Peroxisome</location>
    </subcellularLocation>
</comment>
<dbReference type="PANTHER" id="PTHR45024:SF2">
    <property type="entry name" value="SCP2 DOMAIN-CONTAINING PROTEIN"/>
    <property type="match status" value="1"/>
</dbReference>
<evidence type="ECO:0000256" key="3">
    <source>
        <dbReference type="ARBA" id="ARBA00006484"/>
    </source>
</evidence>
<dbReference type="Pfam" id="PF22622">
    <property type="entry name" value="MFE-2_hydrat-2_N"/>
    <property type="match status" value="1"/>
</dbReference>
<keyword evidence="6" id="KW-0560">Oxidoreductase</keyword>
<dbReference type="InterPro" id="IPR054357">
    <property type="entry name" value="MFE-2_N"/>
</dbReference>
<keyword evidence="10" id="KW-0456">Lyase</keyword>
<dbReference type="RefSeq" id="XP_047761674.1">
    <property type="nucleotide sequence ID" value="XM_047904694.1"/>
</dbReference>
<evidence type="ECO:0000256" key="9">
    <source>
        <dbReference type="ARBA" id="ARBA00023235"/>
    </source>
</evidence>
<feature type="domain" description="Ketoreductase" evidence="12">
    <location>
        <begin position="316"/>
        <end position="492"/>
    </location>
</feature>
<name>A0A9Q8P8N7_PASFU</name>
<dbReference type="GO" id="GO:0016853">
    <property type="term" value="F:isomerase activity"/>
    <property type="evidence" value="ECO:0007669"/>
    <property type="project" value="UniProtKB-KW"/>
</dbReference>
<reference evidence="13" key="2">
    <citation type="journal article" date="2022" name="Microb. Genom.">
        <title>A chromosome-scale genome assembly of the tomato pathogen Cladosporium fulvum reveals a compartmentalized genome architecture and the presence of a dispensable chromosome.</title>
        <authorList>
            <person name="Zaccaron A.Z."/>
            <person name="Chen L.H."/>
            <person name="Samaras A."/>
            <person name="Stergiopoulos I."/>
        </authorList>
    </citation>
    <scope>NUCLEOTIDE SEQUENCE</scope>
    <source>
        <strain evidence="13">Race5_Kim</strain>
    </source>
</reference>
<dbReference type="OMA" id="CDISVER"/>
<evidence type="ECO:0000313" key="14">
    <source>
        <dbReference type="Proteomes" id="UP000756132"/>
    </source>
</evidence>
<dbReference type="InterPro" id="IPR020904">
    <property type="entry name" value="Sc_DH/Rdtase_CS"/>
</dbReference>
<dbReference type="Gene3D" id="3.10.129.10">
    <property type="entry name" value="Hotdog Thioesterase"/>
    <property type="match status" value="1"/>
</dbReference>
<comment type="pathway">
    <text evidence="2">Lipid metabolism; fatty acid beta-oxidation.</text>
</comment>
<keyword evidence="4" id="KW-0276">Fatty acid metabolism</keyword>
<evidence type="ECO:0000256" key="7">
    <source>
        <dbReference type="ARBA" id="ARBA00023098"/>
    </source>
</evidence>
<dbReference type="AlphaFoldDB" id="A0A9Q8P8N7"/>
<dbReference type="FunFam" id="3.40.50.720:FF:000410">
    <property type="entry name" value="Peroxisomal multifunctional beta-oxidation protein"/>
    <property type="match status" value="1"/>
</dbReference>
<accession>A0A9Q8P8N7</accession>
<dbReference type="InterPro" id="IPR036291">
    <property type="entry name" value="NAD(P)-bd_dom_sf"/>
</dbReference>
<keyword evidence="14" id="KW-1185">Reference proteome</keyword>
<dbReference type="Pfam" id="PF00106">
    <property type="entry name" value="adh_short"/>
    <property type="match status" value="2"/>
</dbReference>
<dbReference type="EMBL" id="CP090167">
    <property type="protein sequence ID" value="UJO17308.1"/>
    <property type="molecule type" value="Genomic_DNA"/>
</dbReference>